<dbReference type="Proteomes" id="UP000218899">
    <property type="component" value="Chromosome"/>
</dbReference>
<dbReference type="AlphaFoldDB" id="A0A1B4V7G6"/>
<evidence type="ECO:0000256" key="1">
    <source>
        <dbReference type="SAM" id="SignalP"/>
    </source>
</evidence>
<dbReference type="EMBL" id="AP014936">
    <property type="protein sequence ID" value="BAU48532.1"/>
    <property type="molecule type" value="Genomic_DNA"/>
</dbReference>
<evidence type="ECO:0000259" key="2">
    <source>
        <dbReference type="Pfam" id="PF21197"/>
    </source>
</evidence>
<dbReference type="Pfam" id="PF21197">
    <property type="entry name" value="PgaA_barrel"/>
    <property type="match status" value="1"/>
</dbReference>
<feature type="signal peptide" evidence="1">
    <location>
        <begin position="1"/>
        <end position="23"/>
    </location>
</feature>
<dbReference type="Gene3D" id="1.25.40.10">
    <property type="entry name" value="Tetratricopeptide repeat domain"/>
    <property type="match status" value="1"/>
</dbReference>
<dbReference type="OrthoDB" id="5405060at2"/>
<gene>
    <name evidence="3" type="ORF">SVA_1980</name>
</gene>
<evidence type="ECO:0000313" key="4">
    <source>
        <dbReference type="Proteomes" id="UP000218899"/>
    </source>
</evidence>
<reference evidence="3 4" key="1">
    <citation type="submission" date="2015-08" db="EMBL/GenBank/DDBJ databases">
        <title>Complete genome sequence of Sulfurifustis variabilis.</title>
        <authorList>
            <person name="Miura A."/>
            <person name="Kojima H."/>
            <person name="Fukui M."/>
        </authorList>
    </citation>
    <scope>NUCLEOTIDE SEQUENCE [LARGE SCALE GENOMIC DNA]</scope>
    <source>
        <strain evidence="4">skN76</strain>
    </source>
</reference>
<proteinExistence type="predicted"/>
<keyword evidence="4" id="KW-1185">Reference proteome</keyword>
<feature type="chain" id="PRO_5008571247" description="PgaA membrane beta barrel domain-containing protein" evidence="1">
    <location>
        <begin position="24"/>
        <end position="511"/>
    </location>
</feature>
<keyword evidence="1" id="KW-0732">Signal</keyword>
<evidence type="ECO:0000313" key="3">
    <source>
        <dbReference type="EMBL" id="BAU48532.1"/>
    </source>
</evidence>
<dbReference type="SUPFAM" id="SSF48452">
    <property type="entry name" value="TPR-like"/>
    <property type="match status" value="1"/>
</dbReference>
<dbReference type="RefSeq" id="WP_096461033.1">
    <property type="nucleotide sequence ID" value="NZ_AP014936.1"/>
</dbReference>
<accession>A0A1B4V7G6</accession>
<dbReference type="InterPro" id="IPR049003">
    <property type="entry name" value="PgaA_barrel"/>
</dbReference>
<name>A0A1B4V7G6_9GAMM</name>
<feature type="domain" description="PgaA membrane beta barrel" evidence="2">
    <location>
        <begin position="262"/>
        <end position="511"/>
    </location>
</feature>
<dbReference type="KEGG" id="sva:SVA_1980"/>
<organism evidence="3 4">
    <name type="scientific">Sulfurifustis variabilis</name>
    <dbReference type="NCBI Taxonomy" id="1675686"/>
    <lineage>
        <taxon>Bacteria</taxon>
        <taxon>Pseudomonadati</taxon>
        <taxon>Pseudomonadota</taxon>
        <taxon>Gammaproteobacteria</taxon>
        <taxon>Acidiferrobacterales</taxon>
        <taxon>Acidiferrobacteraceae</taxon>
        <taxon>Sulfurifustis</taxon>
    </lineage>
</organism>
<sequence length="511" mass="58012">MIGGFKRLCLGGALMLASAPLVASGIEGTYAAHTRAVELARDGRHEEGLAILRDLLARFPDDYPLNRDYVLISQWRGDCDEALARFQRIRGRSSLDDYLTAAVADCAVQRARTGDYEAGLEVLTDLLPRVSDPYALRRDITLIMIWTGDCERALGWFDPIRDDPRHEPYLVVPVCDCLLERDRTTEALAIVEAALARSPDDVTLRHAHAKAEIALRVDEGIVEDRPAIEAGLLTDEADRSPREWLFRTEASEAIAPRMRAHARFLGSRAADPDFDDGEMNRVGMGLRWRPTARWQLTQEFSRDTARSGLGGGHTSLEYRPYETWRIVAEHHTFAEDIALAARAAGIEADRSEAGAEYNSLDHVWHWRASAARYGFNDGNRRTSLYGTVGYAYGMLPEREQRIYGELYTSRNTLADAVYFNPSEDRSVGLVHRTDFVFDSRFHRHVDRLYLTAAAYRQEGFGTAPKWGSKYEQHYDFDRARSLVVGMAYDSNVYDGEREGEWLLDVQYRWRF</sequence>
<protein>
    <recommendedName>
        <fullName evidence="2">PgaA membrane beta barrel domain-containing protein</fullName>
    </recommendedName>
</protein>
<dbReference type="InterPro" id="IPR011990">
    <property type="entry name" value="TPR-like_helical_dom_sf"/>
</dbReference>